<dbReference type="RefSeq" id="WP_172238949.1">
    <property type="nucleotide sequence ID" value="NZ_BMDD01000001.1"/>
</dbReference>
<dbReference type="Proteomes" id="UP000605427">
    <property type="component" value="Unassembled WGS sequence"/>
</dbReference>
<dbReference type="PANTHER" id="PTHR10000:SF25">
    <property type="entry name" value="PHOSPHATASE YKRA-RELATED"/>
    <property type="match status" value="1"/>
</dbReference>
<dbReference type="NCBIfam" id="TIGR01484">
    <property type="entry name" value="HAD-SF-IIB"/>
    <property type="match status" value="1"/>
</dbReference>
<evidence type="ECO:0000313" key="1">
    <source>
        <dbReference type="EMBL" id="GGH70330.1"/>
    </source>
</evidence>
<keyword evidence="2" id="KW-1185">Reference proteome</keyword>
<comment type="caution">
    <text evidence="1">The sequence shown here is derived from an EMBL/GenBank/DDBJ whole genome shotgun (WGS) entry which is preliminary data.</text>
</comment>
<protein>
    <recommendedName>
        <fullName evidence="3">Hydrolase</fullName>
    </recommendedName>
</protein>
<dbReference type="SFLD" id="SFLDS00003">
    <property type="entry name" value="Haloacid_Dehalogenase"/>
    <property type="match status" value="1"/>
</dbReference>
<dbReference type="InterPro" id="IPR006379">
    <property type="entry name" value="HAD-SF_hydro_IIB"/>
</dbReference>
<dbReference type="EMBL" id="BMDD01000001">
    <property type="protein sequence ID" value="GGH70330.1"/>
    <property type="molecule type" value="Genomic_DNA"/>
</dbReference>
<dbReference type="InterPro" id="IPR036412">
    <property type="entry name" value="HAD-like_sf"/>
</dbReference>
<dbReference type="SFLD" id="SFLDG01140">
    <property type="entry name" value="C2.B:_Phosphomannomutase_and_P"/>
    <property type="match status" value="1"/>
</dbReference>
<dbReference type="Gene3D" id="3.40.50.1000">
    <property type="entry name" value="HAD superfamily/HAD-like"/>
    <property type="match status" value="1"/>
</dbReference>
<organism evidence="1 2">
    <name type="scientific">Saccharibacillus endophyticus</name>
    <dbReference type="NCBI Taxonomy" id="2060666"/>
    <lineage>
        <taxon>Bacteria</taxon>
        <taxon>Bacillati</taxon>
        <taxon>Bacillota</taxon>
        <taxon>Bacilli</taxon>
        <taxon>Bacillales</taxon>
        <taxon>Paenibacillaceae</taxon>
        <taxon>Saccharibacillus</taxon>
    </lineage>
</organism>
<dbReference type="InterPro" id="IPR000150">
    <property type="entry name" value="Cof"/>
</dbReference>
<evidence type="ECO:0008006" key="3">
    <source>
        <dbReference type="Google" id="ProtNLM"/>
    </source>
</evidence>
<proteinExistence type="predicted"/>
<gene>
    <name evidence="1" type="ORF">GCM10007362_06340</name>
</gene>
<dbReference type="NCBIfam" id="TIGR00099">
    <property type="entry name" value="Cof-subfamily"/>
    <property type="match status" value="1"/>
</dbReference>
<reference evidence="2" key="1">
    <citation type="journal article" date="2019" name="Int. J. Syst. Evol. Microbiol.">
        <title>The Global Catalogue of Microorganisms (GCM) 10K type strain sequencing project: providing services to taxonomists for standard genome sequencing and annotation.</title>
        <authorList>
            <consortium name="The Broad Institute Genomics Platform"/>
            <consortium name="The Broad Institute Genome Sequencing Center for Infectious Disease"/>
            <person name="Wu L."/>
            <person name="Ma J."/>
        </authorList>
    </citation>
    <scope>NUCLEOTIDE SEQUENCE [LARGE SCALE GENOMIC DNA]</scope>
    <source>
        <strain evidence="2">CCM 8702</strain>
    </source>
</reference>
<dbReference type="Gene3D" id="3.30.1240.10">
    <property type="match status" value="1"/>
</dbReference>
<name>A0ABQ1ZL65_9BACL</name>
<sequence>MTASDEGSSKIVFIDIDGTLVADDGRVPESAARACREARANGHLLYLCTGRSKPEIYEEIWGIGFDGLIGAGGGYVENGSQLLYHKQVAPEAVRHLVDFFGANEIDFYLESNSALYASPRLREHLIRLIYGDVANDPAAMRQLESNPHPFLNALTYGERNLYKEDVNKICFLEGALPFETIKAEFEGLFEVLQCTVPMFGKNSGELVVPGVHKAVAIADVLSHLGRSAADTIAIGDGLNDLEMFEYCKVGIAMGNAREELKRVADHVTGTLEEDGLYQGFVKYGLIEGGELPIAALPKKT</sequence>
<dbReference type="InterPro" id="IPR023214">
    <property type="entry name" value="HAD_sf"/>
</dbReference>
<dbReference type="Pfam" id="PF08282">
    <property type="entry name" value="Hydrolase_3"/>
    <property type="match status" value="1"/>
</dbReference>
<dbReference type="SUPFAM" id="SSF56784">
    <property type="entry name" value="HAD-like"/>
    <property type="match status" value="1"/>
</dbReference>
<dbReference type="PROSITE" id="PS01228">
    <property type="entry name" value="COF_1"/>
    <property type="match status" value="1"/>
</dbReference>
<dbReference type="PANTHER" id="PTHR10000">
    <property type="entry name" value="PHOSPHOSERINE PHOSPHATASE"/>
    <property type="match status" value="1"/>
</dbReference>
<evidence type="ECO:0000313" key="2">
    <source>
        <dbReference type="Proteomes" id="UP000605427"/>
    </source>
</evidence>
<accession>A0ABQ1ZL65</accession>